<protein>
    <recommendedName>
        <fullName evidence="6">Trypsin-like serine protease</fullName>
    </recommendedName>
</protein>
<organism evidence="4 5">
    <name type="scientific">Actinomadura rudentiformis</name>
    <dbReference type="NCBI Taxonomy" id="359158"/>
    <lineage>
        <taxon>Bacteria</taxon>
        <taxon>Bacillati</taxon>
        <taxon>Actinomycetota</taxon>
        <taxon>Actinomycetes</taxon>
        <taxon>Streptosporangiales</taxon>
        <taxon>Thermomonosporaceae</taxon>
        <taxon>Actinomadura</taxon>
    </lineage>
</organism>
<dbReference type="InterPro" id="IPR043504">
    <property type="entry name" value="Peptidase_S1_PA_chymotrypsin"/>
</dbReference>
<sequence length="341" mass="36109">MTTRRGTVLLAMAVAAAPLTAGPAHALDATDPWAAVTGTQAGISPLSSAEVEAYWTPERMATAIPVEPPVPTADDSPAPPSTSGESGDGFVPAAVTPQATPGTLALDYFSASKLWSGHGKMPASTIGKLFYTNNGTGYSCSAAVINSSNRNTIWTAGHCVSSGNKRWYTNFAFVPDYHDGKRPHGTWTGKSWSVPNGYHDGKKHRYDMAAIALNTSGGRKVGDVVGYQGYRFGEAHNETTFHDVRAFGYPSKTHPPRDGISTQKLRFCVGAATPDALYRRIGCDMGSGSSGGPWITGMPLSRGWGYIIGHQGWNEGPGVAREWSPTLGTAAINVRNAVHRD</sequence>
<dbReference type="Pfam" id="PF13365">
    <property type="entry name" value="Trypsin_2"/>
    <property type="match status" value="1"/>
</dbReference>
<evidence type="ECO:0000313" key="4">
    <source>
        <dbReference type="EMBL" id="KAB2340552.1"/>
    </source>
</evidence>
<dbReference type="PANTHER" id="PTHR15462">
    <property type="entry name" value="SERINE PROTEASE"/>
    <property type="match status" value="1"/>
</dbReference>
<name>A0A6H9YNM6_9ACTN</name>
<keyword evidence="1 3" id="KW-0732">Signal</keyword>
<evidence type="ECO:0000256" key="2">
    <source>
        <dbReference type="SAM" id="MobiDB-lite"/>
    </source>
</evidence>
<dbReference type="RefSeq" id="WP_151569471.1">
    <property type="nucleotide sequence ID" value="NZ_WBMT01000029.1"/>
</dbReference>
<dbReference type="Proteomes" id="UP000468735">
    <property type="component" value="Unassembled WGS sequence"/>
</dbReference>
<gene>
    <name evidence="4" type="ORF">F8566_44250</name>
</gene>
<feature type="signal peptide" evidence="3">
    <location>
        <begin position="1"/>
        <end position="26"/>
    </location>
</feature>
<evidence type="ECO:0000313" key="5">
    <source>
        <dbReference type="Proteomes" id="UP000468735"/>
    </source>
</evidence>
<evidence type="ECO:0008006" key="6">
    <source>
        <dbReference type="Google" id="ProtNLM"/>
    </source>
</evidence>
<feature type="chain" id="PRO_5026030620" description="Trypsin-like serine protease" evidence="3">
    <location>
        <begin position="27"/>
        <end position="341"/>
    </location>
</feature>
<dbReference type="OrthoDB" id="5121599at2"/>
<dbReference type="AlphaFoldDB" id="A0A6H9YNM6"/>
<accession>A0A6H9YNM6</accession>
<comment type="caution">
    <text evidence="4">The sequence shown here is derived from an EMBL/GenBank/DDBJ whole genome shotgun (WGS) entry which is preliminary data.</text>
</comment>
<dbReference type="InterPro" id="IPR050966">
    <property type="entry name" value="Glutamyl_endopeptidase"/>
</dbReference>
<feature type="region of interest" description="Disordered" evidence="2">
    <location>
        <begin position="65"/>
        <end position="90"/>
    </location>
</feature>
<keyword evidence="5" id="KW-1185">Reference proteome</keyword>
<dbReference type="EMBL" id="WBMT01000029">
    <property type="protein sequence ID" value="KAB2340552.1"/>
    <property type="molecule type" value="Genomic_DNA"/>
</dbReference>
<dbReference type="SUPFAM" id="SSF50494">
    <property type="entry name" value="Trypsin-like serine proteases"/>
    <property type="match status" value="1"/>
</dbReference>
<reference evidence="4 5" key="1">
    <citation type="submission" date="2019-09" db="EMBL/GenBank/DDBJ databases">
        <title>Actinomadura physcomitrii sp. nov., a novel actinomycete isolated from moss [Physcomitrium sphaericum (Ludw) Fuernr].</title>
        <authorList>
            <person name="Zhuang X."/>
            <person name="Liu C."/>
        </authorList>
    </citation>
    <scope>NUCLEOTIDE SEQUENCE [LARGE SCALE GENOMIC DNA]</scope>
    <source>
        <strain evidence="4 5">HMC1</strain>
    </source>
</reference>
<dbReference type="Gene3D" id="2.40.10.10">
    <property type="entry name" value="Trypsin-like serine proteases"/>
    <property type="match status" value="2"/>
</dbReference>
<dbReference type="InterPro" id="IPR009003">
    <property type="entry name" value="Peptidase_S1_PA"/>
</dbReference>
<evidence type="ECO:0000256" key="3">
    <source>
        <dbReference type="SAM" id="SignalP"/>
    </source>
</evidence>
<evidence type="ECO:0000256" key="1">
    <source>
        <dbReference type="ARBA" id="ARBA00022729"/>
    </source>
</evidence>
<proteinExistence type="predicted"/>